<evidence type="ECO:0000313" key="1">
    <source>
        <dbReference type="EMBL" id="KAI0092163.1"/>
    </source>
</evidence>
<proteinExistence type="predicted"/>
<comment type="caution">
    <text evidence="1">The sequence shown here is derived from an EMBL/GenBank/DDBJ whole genome shotgun (WGS) entry which is preliminary data.</text>
</comment>
<keyword evidence="2" id="KW-1185">Reference proteome</keyword>
<dbReference type="Proteomes" id="UP001055072">
    <property type="component" value="Unassembled WGS sequence"/>
</dbReference>
<organism evidence="1 2">
    <name type="scientific">Irpex rosettiformis</name>
    <dbReference type="NCBI Taxonomy" id="378272"/>
    <lineage>
        <taxon>Eukaryota</taxon>
        <taxon>Fungi</taxon>
        <taxon>Dikarya</taxon>
        <taxon>Basidiomycota</taxon>
        <taxon>Agaricomycotina</taxon>
        <taxon>Agaricomycetes</taxon>
        <taxon>Polyporales</taxon>
        <taxon>Irpicaceae</taxon>
        <taxon>Irpex</taxon>
    </lineage>
</organism>
<protein>
    <submittedName>
        <fullName evidence="1">Uncharacterized protein</fullName>
    </submittedName>
</protein>
<dbReference type="EMBL" id="MU274904">
    <property type="protein sequence ID" value="KAI0092163.1"/>
    <property type="molecule type" value="Genomic_DNA"/>
</dbReference>
<evidence type="ECO:0000313" key="2">
    <source>
        <dbReference type="Proteomes" id="UP001055072"/>
    </source>
</evidence>
<gene>
    <name evidence="1" type="ORF">BDY19DRAFT_583937</name>
</gene>
<name>A0ACB8UCW0_9APHY</name>
<accession>A0ACB8UCW0</accession>
<sequence>MLLQSQHNPGIQQLFAWINREVFGHLKHGLSGADSEESSMVSAETRARNQEMMSMFGMAVDMGDAVPPASAPSPSPLPSSSAPLNPARICSLPPSSMITPPSVLPPASHVRSTPSDVSIHLADIVPSSSQPSSSFASQDTASLTAAATATFAEDTESTSTSRNPQASSVQPFHQEHMNDTTLTTTINPTGPAQTKLAKRGKGKSAVTKRPTRVSPRNRVATE</sequence>
<reference evidence="1" key="1">
    <citation type="journal article" date="2021" name="Environ. Microbiol.">
        <title>Gene family expansions and transcriptome signatures uncover fungal adaptations to wood decay.</title>
        <authorList>
            <person name="Hage H."/>
            <person name="Miyauchi S."/>
            <person name="Viragh M."/>
            <person name="Drula E."/>
            <person name="Min B."/>
            <person name="Chaduli D."/>
            <person name="Navarro D."/>
            <person name="Favel A."/>
            <person name="Norest M."/>
            <person name="Lesage-Meessen L."/>
            <person name="Balint B."/>
            <person name="Merenyi Z."/>
            <person name="de Eugenio L."/>
            <person name="Morin E."/>
            <person name="Martinez A.T."/>
            <person name="Baldrian P."/>
            <person name="Stursova M."/>
            <person name="Martinez M.J."/>
            <person name="Novotny C."/>
            <person name="Magnuson J.K."/>
            <person name="Spatafora J.W."/>
            <person name="Maurice S."/>
            <person name="Pangilinan J."/>
            <person name="Andreopoulos W."/>
            <person name="LaButti K."/>
            <person name="Hundley H."/>
            <person name="Na H."/>
            <person name="Kuo A."/>
            <person name="Barry K."/>
            <person name="Lipzen A."/>
            <person name="Henrissat B."/>
            <person name="Riley R."/>
            <person name="Ahrendt S."/>
            <person name="Nagy L.G."/>
            <person name="Grigoriev I.V."/>
            <person name="Martin F."/>
            <person name="Rosso M.N."/>
        </authorList>
    </citation>
    <scope>NUCLEOTIDE SEQUENCE</scope>
    <source>
        <strain evidence="1">CBS 384.51</strain>
    </source>
</reference>